<dbReference type="PATRIC" id="fig|1123269.5.peg.4190"/>
<dbReference type="STRING" id="1123269.NX02_21410"/>
<dbReference type="EMBL" id="CP006644">
    <property type="protein sequence ID" value="AHE56006.1"/>
    <property type="molecule type" value="Genomic_DNA"/>
</dbReference>
<gene>
    <name evidence="1" type="ORF">NX02_21410</name>
    <name evidence="2" type="ORF">NX02_21880</name>
</gene>
<evidence type="ECO:0000313" key="2">
    <source>
        <dbReference type="EMBL" id="AHE56006.1"/>
    </source>
</evidence>
<dbReference type="HOGENOM" id="CLU_1282540_0_0_5"/>
<proteinExistence type="predicted"/>
<reference evidence="1 3" key="1">
    <citation type="submission" date="2013-07" db="EMBL/GenBank/DDBJ databases">
        <title>Completed genome of Sphingomonas sanxanigenens NX02.</title>
        <authorList>
            <person name="Ma T."/>
            <person name="Huang H."/>
            <person name="Wu M."/>
            <person name="Li X."/>
            <person name="Li G."/>
        </authorList>
    </citation>
    <scope>NUCLEOTIDE SEQUENCE [LARGE SCALE GENOMIC DNA]</scope>
    <source>
        <strain evidence="1 3">NX02</strain>
    </source>
</reference>
<keyword evidence="3" id="KW-1185">Reference proteome</keyword>
<dbReference type="KEGG" id="ssan:NX02_21410"/>
<name>W0ADD4_9SPHN</name>
<sequence length="215" mass="23677">MAITYPRPMPELTGMAGRLTLERVDYLSPERTGVIGGVTAGWPLWMMRLSFNNMAFRDDDELTAWLDSLRGSQKRFFGYDQTRPEPRFHADGRPYTKTTTTWSESIDSGGTCNLTLGGLLRGQVFSPRDYVGFEWGDNRRALVRSMEPGVVNAGGTVTIAVEPAVHAVVPPTATVQLYRPSCLMRILTDDTELMDQGLAFVGAGSRIAAVQDIIA</sequence>
<dbReference type="RefSeq" id="WP_025294077.1">
    <property type="nucleotide sequence ID" value="NZ_CP006644.1"/>
</dbReference>
<evidence type="ECO:0000313" key="3">
    <source>
        <dbReference type="Proteomes" id="UP000018851"/>
    </source>
</evidence>
<dbReference type="OrthoDB" id="7597306at2"/>
<evidence type="ECO:0000313" key="1">
    <source>
        <dbReference type="EMBL" id="AHE55914.1"/>
    </source>
</evidence>
<dbReference type="KEGG" id="ssan:NX02_21880"/>
<protein>
    <recommendedName>
        <fullName evidence="4">TIGR02217 family protein</fullName>
    </recommendedName>
</protein>
<evidence type="ECO:0008006" key="4">
    <source>
        <dbReference type="Google" id="ProtNLM"/>
    </source>
</evidence>
<organism evidence="1 3">
    <name type="scientific">Sphingomonas sanxanigenens DSM 19645 = NX02</name>
    <dbReference type="NCBI Taxonomy" id="1123269"/>
    <lineage>
        <taxon>Bacteria</taxon>
        <taxon>Pseudomonadati</taxon>
        <taxon>Pseudomonadota</taxon>
        <taxon>Alphaproteobacteria</taxon>
        <taxon>Sphingomonadales</taxon>
        <taxon>Sphingomonadaceae</taxon>
        <taxon>Sphingomonas</taxon>
    </lineage>
</organism>
<accession>W0ADD4</accession>
<dbReference type="EMBL" id="CP006644">
    <property type="protein sequence ID" value="AHE55914.1"/>
    <property type="molecule type" value="Genomic_DNA"/>
</dbReference>
<dbReference type="Proteomes" id="UP000018851">
    <property type="component" value="Chromosome"/>
</dbReference>
<dbReference type="eggNOG" id="ENOG5031B02">
    <property type="taxonomic scope" value="Bacteria"/>
</dbReference>
<dbReference type="AlphaFoldDB" id="W0ADD4"/>